<dbReference type="Proteomes" id="UP000319523">
    <property type="component" value="Unassembled WGS sequence"/>
</dbReference>
<reference evidence="2 3" key="1">
    <citation type="submission" date="2019-06" db="EMBL/GenBank/DDBJ databases">
        <authorList>
            <person name="Yang Y."/>
        </authorList>
    </citation>
    <scope>NUCLEOTIDE SEQUENCE [LARGE SCALE GENOMIC DNA]</scope>
    <source>
        <strain evidence="2 3">BIT-26</strain>
    </source>
</reference>
<gene>
    <name evidence="2" type="ORF">FKM52_19130</name>
</gene>
<evidence type="ECO:0000313" key="2">
    <source>
        <dbReference type="EMBL" id="TPW39826.1"/>
    </source>
</evidence>
<dbReference type="Pfam" id="PF05954">
    <property type="entry name" value="Phage_GPD"/>
    <property type="match status" value="1"/>
</dbReference>
<evidence type="ECO:0000256" key="1">
    <source>
        <dbReference type="SAM" id="MobiDB-lite"/>
    </source>
</evidence>
<name>A0A506V2R9_9GAMM</name>
<feature type="region of interest" description="Disordered" evidence="1">
    <location>
        <begin position="240"/>
        <end position="268"/>
    </location>
</feature>
<dbReference type="OrthoDB" id="4070623at2"/>
<dbReference type="SUPFAM" id="SSF69279">
    <property type="entry name" value="Phage tail proteins"/>
    <property type="match status" value="1"/>
</dbReference>
<feature type="compositionally biased region" description="Polar residues" evidence="1">
    <location>
        <begin position="241"/>
        <end position="268"/>
    </location>
</feature>
<dbReference type="PANTHER" id="PTHR35862">
    <property type="entry name" value="FELS-2 PROPHAGE PROTEIN"/>
    <property type="match status" value="1"/>
</dbReference>
<evidence type="ECO:0000313" key="3">
    <source>
        <dbReference type="Proteomes" id="UP000319523"/>
    </source>
</evidence>
<keyword evidence="3" id="KW-1185">Reference proteome</keyword>
<comment type="caution">
    <text evidence="2">The sequence shown here is derived from an EMBL/GenBank/DDBJ whole genome shotgun (WGS) entry which is preliminary data.</text>
</comment>
<dbReference type="EMBL" id="VHQI01000015">
    <property type="protein sequence ID" value="TPW39826.1"/>
    <property type="molecule type" value="Genomic_DNA"/>
</dbReference>
<dbReference type="RefSeq" id="WP_141177751.1">
    <property type="nucleotide sequence ID" value="NZ_JBHUFX010000028.1"/>
</dbReference>
<accession>A0A506V2R9</accession>
<proteinExistence type="predicted"/>
<protein>
    <submittedName>
        <fullName evidence="2">Phage late control D family protein</fullName>
    </submittedName>
</protein>
<dbReference type="InterPro" id="IPR052726">
    <property type="entry name" value="Phage_Baseplate_Hub"/>
</dbReference>
<organism evidence="2 3">
    <name type="scientific">Mixta tenebrionis</name>
    <dbReference type="NCBI Taxonomy" id="2562439"/>
    <lineage>
        <taxon>Bacteria</taxon>
        <taxon>Pseudomonadati</taxon>
        <taxon>Pseudomonadota</taxon>
        <taxon>Gammaproteobacteria</taxon>
        <taxon>Enterobacterales</taxon>
        <taxon>Erwiniaceae</taxon>
        <taxon>Mixta</taxon>
    </lineage>
</organism>
<dbReference type="PANTHER" id="PTHR35862:SF3">
    <property type="entry name" value="FELS-2 PROPHAGE PROTEIN"/>
    <property type="match status" value="1"/>
</dbReference>
<sequence>MSDLSRLPVQIGTLLAPDFLIEINNQDVTTQFRERLIELKLEDKRGFTADLLNISLDDTDGQLALPPRGGIIKLFIGWKGQELLKKGEYTIDTVTHSGTPDKLSITASSIDYRGRMNVRREASYHETTLEAVVKQVAERQRLRPVVAEKFKHIAIKHIDQTQETDSAFITRLASLYGAVAVIKMASLLFFEPGGAVTASGKPVPPLSLARHDGNAHNFSIADRGAYTGVVARWLDTKDTQPKQVTLQRKSKGQSNTAGQQGDNKSQTAAATDPETYLMGSPHNVLVLPSIYKNKEDAVSAAKAKWQELQRSVATFSLTLANGRADLIPEMPVKVSGFKSVIDAQPWLIESVEHRISSSGYTNKLYLEAVTERIEYEVIEE</sequence>
<dbReference type="AlphaFoldDB" id="A0A506V2R9"/>